<evidence type="ECO:0000313" key="1">
    <source>
        <dbReference type="EMBL" id="KAL1540541.1"/>
    </source>
</evidence>
<protein>
    <submittedName>
        <fullName evidence="1">Serine/threonine-protein phosphatase 7 long form</fullName>
    </submittedName>
</protein>
<sequence length="99" mass="11391">MTSPPVHENYIPYAVAWCGPSSHIRAPQHCTEHYKDQFSRMQVNQFFGGLMLCETCRPFVLRAYLFGRREHVLFVGMWLSHTCHSESCDSSRPPNSLSS</sequence>
<gene>
    <name evidence="1" type="ORF">AAHA92_24882</name>
</gene>
<dbReference type="Proteomes" id="UP001567538">
    <property type="component" value="Unassembled WGS sequence"/>
</dbReference>
<comment type="caution">
    <text evidence="1">The sequence shown here is derived from an EMBL/GenBank/DDBJ whole genome shotgun (WGS) entry which is preliminary data.</text>
</comment>
<organism evidence="1 2">
    <name type="scientific">Salvia divinorum</name>
    <name type="common">Maria pastora</name>
    <name type="synonym">Diviner's sage</name>
    <dbReference type="NCBI Taxonomy" id="28513"/>
    <lineage>
        <taxon>Eukaryota</taxon>
        <taxon>Viridiplantae</taxon>
        <taxon>Streptophyta</taxon>
        <taxon>Embryophyta</taxon>
        <taxon>Tracheophyta</taxon>
        <taxon>Spermatophyta</taxon>
        <taxon>Magnoliopsida</taxon>
        <taxon>eudicotyledons</taxon>
        <taxon>Gunneridae</taxon>
        <taxon>Pentapetalae</taxon>
        <taxon>asterids</taxon>
        <taxon>lamiids</taxon>
        <taxon>Lamiales</taxon>
        <taxon>Lamiaceae</taxon>
        <taxon>Nepetoideae</taxon>
        <taxon>Mentheae</taxon>
        <taxon>Salviinae</taxon>
        <taxon>Salvia</taxon>
        <taxon>Salvia subgen. Calosphace</taxon>
    </lineage>
</organism>
<keyword evidence="2" id="KW-1185">Reference proteome</keyword>
<reference evidence="1 2" key="1">
    <citation type="submission" date="2024-06" db="EMBL/GenBank/DDBJ databases">
        <title>A chromosome level genome sequence of Diviner's sage (Salvia divinorum).</title>
        <authorList>
            <person name="Ford S.A."/>
            <person name="Ro D.-K."/>
            <person name="Ness R.W."/>
            <person name="Phillips M.A."/>
        </authorList>
    </citation>
    <scope>NUCLEOTIDE SEQUENCE [LARGE SCALE GENOMIC DNA]</scope>
    <source>
        <strain evidence="1">SAF-2024a</strain>
        <tissue evidence="1">Leaf</tissue>
    </source>
</reference>
<name>A0ABD1G8T5_SALDI</name>
<proteinExistence type="predicted"/>
<dbReference type="EMBL" id="JBEAFC010000009">
    <property type="protein sequence ID" value="KAL1540541.1"/>
    <property type="molecule type" value="Genomic_DNA"/>
</dbReference>
<evidence type="ECO:0000313" key="2">
    <source>
        <dbReference type="Proteomes" id="UP001567538"/>
    </source>
</evidence>
<dbReference type="AlphaFoldDB" id="A0ABD1G8T5"/>
<accession>A0ABD1G8T5</accession>